<evidence type="ECO:0000313" key="1">
    <source>
        <dbReference type="EMBL" id="RHC66958.1"/>
    </source>
</evidence>
<evidence type="ECO:0008006" key="3">
    <source>
        <dbReference type="Google" id="ProtNLM"/>
    </source>
</evidence>
<dbReference type="AlphaFoldDB" id="A0A414B841"/>
<name>A0A414B841_9FIRM</name>
<dbReference type="EMBL" id="QSID01000003">
    <property type="protein sequence ID" value="RHC66958.1"/>
    <property type="molecule type" value="Genomic_DNA"/>
</dbReference>
<reference evidence="1 2" key="1">
    <citation type="submission" date="2018-08" db="EMBL/GenBank/DDBJ databases">
        <title>A genome reference for cultivated species of the human gut microbiota.</title>
        <authorList>
            <person name="Zou Y."/>
            <person name="Xue W."/>
            <person name="Luo G."/>
        </authorList>
    </citation>
    <scope>NUCLEOTIDE SEQUENCE [LARGE SCALE GENOMIC DNA]</scope>
    <source>
        <strain evidence="1 2">AM34-3LB</strain>
    </source>
</reference>
<proteinExistence type="predicted"/>
<comment type="caution">
    <text evidence="1">The sequence shown here is derived from an EMBL/GenBank/DDBJ whole genome shotgun (WGS) entry which is preliminary data.</text>
</comment>
<evidence type="ECO:0000313" key="2">
    <source>
        <dbReference type="Proteomes" id="UP000284621"/>
    </source>
</evidence>
<organism evidence="1 2">
    <name type="scientific">Anaerobutyricum hallii</name>
    <dbReference type="NCBI Taxonomy" id="39488"/>
    <lineage>
        <taxon>Bacteria</taxon>
        <taxon>Bacillati</taxon>
        <taxon>Bacillota</taxon>
        <taxon>Clostridia</taxon>
        <taxon>Lachnospirales</taxon>
        <taxon>Lachnospiraceae</taxon>
        <taxon>Anaerobutyricum</taxon>
    </lineage>
</organism>
<sequence>MEKEYKLMLLKKDLQMTTKANDEYLDFLLSKAKELMEREGIREEDTNEYAGIQIDYAAYLFRKRASAQTAMPRFLRWEMNNLLISQKARQK</sequence>
<protein>
    <recommendedName>
        <fullName evidence="3">Phage gp6-like head-tail connector protein</fullName>
    </recommendedName>
</protein>
<dbReference type="Proteomes" id="UP000284621">
    <property type="component" value="Unassembled WGS sequence"/>
</dbReference>
<keyword evidence="2" id="KW-1185">Reference proteome</keyword>
<accession>A0A414B841</accession>
<gene>
    <name evidence="1" type="ORF">DW833_03720</name>
</gene>